<dbReference type="Pfam" id="PF05977">
    <property type="entry name" value="MFS_3"/>
    <property type="match status" value="1"/>
</dbReference>
<keyword evidence="2" id="KW-0813">Transport</keyword>
<dbReference type="GO" id="GO:0005886">
    <property type="term" value="C:plasma membrane"/>
    <property type="evidence" value="ECO:0007669"/>
    <property type="project" value="UniProtKB-SubCell"/>
</dbReference>
<dbReference type="AlphaFoldDB" id="A0A2W5A405"/>
<dbReference type="Proteomes" id="UP000249066">
    <property type="component" value="Unassembled WGS sequence"/>
</dbReference>
<evidence type="ECO:0000256" key="3">
    <source>
        <dbReference type="ARBA" id="ARBA00022475"/>
    </source>
</evidence>
<dbReference type="PANTHER" id="PTHR23513:SF11">
    <property type="entry name" value="STAPHYLOFERRIN A TRANSPORTER"/>
    <property type="match status" value="1"/>
</dbReference>
<proteinExistence type="predicted"/>
<evidence type="ECO:0000256" key="7">
    <source>
        <dbReference type="SAM" id="Phobius"/>
    </source>
</evidence>
<keyword evidence="3" id="KW-1003">Cell membrane</keyword>
<feature type="transmembrane region" description="Helical" evidence="7">
    <location>
        <begin position="60"/>
        <end position="81"/>
    </location>
</feature>
<organism evidence="9 10">
    <name type="scientific">Sphingomonas sanxanigenens</name>
    <dbReference type="NCBI Taxonomy" id="397260"/>
    <lineage>
        <taxon>Bacteria</taxon>
        <taxon>Pseudomonadati</taxon>
        <taxon>Pseudomonadota</taxon>
        <taxon>Alphaproteobacteria</taxon>
        <taxon>Sphingomonadales</taxon>
        <taxon>Sphingomonadaceae</taxon>
        <taxon>Sphingomonas</taxon>
    </lineage>
</organism>
<feature type="transmembrane region" description="Helical" evidence="7">
    <location>
        <begin position="359"/>
        <end position="378"/>
    </location>
</feature>
<evidence type="ECO:0000256" key="5">
    <source>
        <dbReference type="ARBA" id="ARBA00022989"/>
    </source>
</evidence>
<feature type="transmembrane region" description="Helical" evidence="7">
    <location>
        <begin position="239"/>
        <end position="260"/>
    </location>
</feature>
<feature type="transmembrane region" description="Helical" evidence="7">
    <location>
        <begin position="116"/>
        <end position="136"/>
    </location>
</feature>
<evidence type="ECO:0000256" key="1">
    <source>
        <dbReference type="ARBA" id="ARBA00004651"/>
    </source>
</evidence>
<evidence type="ECO:0000256" key="4">
    <source>
        <dbReference type="ARBA" id="ARBA00022692"/>
    </source>
</evidence>
<comment type="subcellular location">
    <subcellularLocation>
        <location evidence="1">Cell membrane</location>
        <topology evidence="1">Multi-pass membrane protein</topology>
    </subcellularLocation>
</comment>
<evidence type="ECO:0000256" key="2">
    <source>
        <dbReference type="ARBA" id="ARBA00022448"/>
    </source>
</evidence>
<keyword evidence="6 7" id="KW-0472">Membrane</keyword>
<feature type="transmembrane region" description="Helical" evidence="7">
    <location>
        <begin position="297"/>
        <end position="319"/>
    </location>
</feature>
<feature type="transmembrane region" description="Helical" evidence="7">
    <location>
        <begin position="325"/>
        <end position="347"/>
    </location>
</feature>
<reference evidence="9 10" key="1">
    <citation type="submission" date="2017-08" db="EMBL/GenBank/DDBJ databases">
        <title>Infants hospitalized years apart are colonized by the same room-sourced microbial strains.</title>
        <authorList>
            <person name="Brooks B."/>
            <person name="Olm M.R."/>
            <person name="Firek B.A."/>
            <person name="Baker R."/>
            <person name="Thomas B.C."/>
            <person name="Morowitz M.J."/>
            <person name="Banfield J.F."/>
        </authorList>
    </citation>
    <scope>NUCLEOTIDE SEQUENCE [LARGE SCALE GENOMIC DNA]</scope>
    <source>
        <strain evidence="9">S2_018_000_R2_101</strain>
    </source>
</reference>
<dbReference type="Gene3D" id="1.20.1250.20">
    <property type="entry name" value="MFS general substrate transporter like domains"/>
    <property type="match status" value="1"/>
</dbReference>
<evidence type="ECO:0000313" key="9">
    <source>
        <dbReference type="EMBL" id="PZO89294.1"/>
    </source>
</evidence>
<feature type="transmembrane region" description="Helical" evidence="7">
    <location>
        <begin position="173"/>
        <end position="201"/>
    </location>
</feature>
<dbReference type="InterPro" id="IPR036259">
    <property type="entry name" value="MFS_trans_sf"/>
</dbReference>
<sequence>MSEPDPHAPARRPSALAPFRHPIFRAVWIASLVSNFGGLIQSVGASWMMTGIAPSPMYVALVQASTTLPIMLLSLVAGAIADNMDRRLVMLWAQGFMLVVSAMLSAFALLGWITPWLLLTFTFLIGVGTAFNGPAWQASVGDMVPRQDLPGAVALNSMGFNIARSTGPAIGGLIVAAGGAAAAFGFNALSYVGLVVVLAMWRPAREARLLPPEGLATAMGAGIRYVAMSPDIGRVLARALVFGVAASAVPALNPLVAKVVLGGGPLTYGVLLGAFGLGAVGGALLSGRLRDRLSSEALVRLCALSFGLASVAVAFSPWLLLSMAMLAICGAGWVIALSTFNVTVQLFSPRWVVARSLALYQTAAFGGMAIGSWIWGLIAEDWEIAGALVGAALVMALCALMGLKLRLPELREIDLAPLRAFKPPEVAVPVEPRSGPVVVTIEYRIRNEDVLEFLNAMAERRRIRRRDGARHWTLMRDLQDPELWLERYHTPTWIDYLRHNQRITKADADIAARVRALHSGEGPPKVHRLIERQTGSLRAYFERGARELADPMTDPTRSS</sequence>
<keyword evidence="4 7" id="KW-0812">Transmembrane</keyword>
<dbReference type="InterPro" id="IPR020846">
    <property type="entry name" value="MFS_dom"/>
</dbReference>
<feature type="transmembrane region" description="Helical" evidence="7">
    <location>
        <begin position="88"/>
        <end position="110"/>
    </location>
</feature>
<evidence type="ECO:0000259" key="8">
    <source>
        <dbReference type="PROSITE" id="PS50850"/>
    </source>
</evidence>
<accession>A0A2W5A405</accession>
<evidence type="ECO:0000313" key="10">
    <source>
        <dbReference type="Proteomes" id="UP000249066"/>
    </source>
</evidence>
<dbReference type="GO" id="GO:0022857">
    <property type="term" value="F:transmembrane transporter activity"/>
    <property type="evidence" value="ECO:0007669"/>
    <property type="project" value="InterPro"/>
</dbReference>
<gene>
    <name evidence="9" type="ORF">DI623_10760</name>
</gene>
<protein>
    <submittedName>
        <fullName evidence="9">MFS transporter</fullName>
    </submittedName>
</protein>
<dbReference type="CDD" id="cd06173">
    <property type="entry name" value="MFS_MefA_like"/>
    <property type="match status" value="1"/>
</dbReference>
<dbReference type="SUPFAM" id="SSF103473">
    <property type="entry name" value="MFS general substrate transporter"/>
    <property type="match status" value="1"/>
</dbReference>
<evidence type="ECO:0000256" key="6">
    <source>
        <dbReference type="ARBA" id="ARBA00023136"/>
    </source>
</evidence>
<dbReference type="InterPro" id="IPR010290">
    <property type="entry name" value="TM_effector"/>
</dbReference>
<feature type="domain" description="Major facilitator superfamily (MFS) profile" evidence="8">
    <location>
        <begin position="23"/>
        <end position="414"/>
    </location>
</feature>
<dbReference type="EMBL" id="QFNN01000065">
    <property type="protein sequence ID" value="PZO89294.1"/>
    <property type="molecule type" value="Genomic_DNA"/>
</dbReference>
<feature type="transmembrane region" description="Helical" evidence="7">
    <location>
        <begin position="26"/>
        <end position="48"/>
    </location>
</feature>
<name>A0A2W5A405_9SPHN</name>
<keyword evidence="5 7" id="KW-1133">Transmembrane helix</keyword>
<dbReference type="PROSITE" id="PS50850">
    <property type="entry name" value="MFS"/>
    <property type="match status" value="1"/>
</dbReference>
<feature type="transmembrane region" description="Helical" evidence="7">
    <location>
        <begin position="384"/>
        <end position="403"/>
    </location>
</feature>
<comment type="caution">
    <text evidence="9">The sequence shown here is derived from an EMBL/GenBank/DDBJ whole genome shotgun (WGS) entry which is preliminary data.</text>
</comment>
<dbReference type="PANTHER" id="PTHR23513">
    <property type="entry name" value="INTEGRAL MEMBRANE EFFLUX PROTEIN-RELATED"/>
    <property type="match status" value="1"/>
</dbReference>
<feature type="transmembrane region" description="Helical" evidence="7">
    <location>
        <begin position="266"/>
        <end position="285"/>
    </location>
</feature>